<dbReference type="PANTHER" id="PTHR42678">
    <property type="entry name" value="AMIDASE"/>
    <property type="match status" value="1"/>
</dbReference>
<dbReference type="SUPFAM" id="SSF75304">
    <property type="entry name" value="Amidase signature (AS) enzymes"/>
    <property type="match status" value="1"/>
</dbReference>
<reference evidence="2 3" key="1">
    <citation type="submission" date="2020-11" db="EMBL/GenBank/DDBJ databases">
        <title>genome sequence of strain KACC 18849.</title>
        <authorList>
            <person name="Gao J."/>
            <person name="Zhang X."/>
        </authorList>
    </citation>
    <scope>NUCLEOTIDE SEQUENCE [LARGE SCALE GENOMIC DNA]</scope>
    <source>
        <strain evidence="2 3">KACC 18849</strain>
    </source>
</reference>
<protein>
    <submittedName>
        <fullName evidence="2">Amidase</fullName>
        <ecNumber evidence="2">3.5.1.4</ecNumber>
    </submittedName>
</protein>
<dbReference type="NCBIfam" id="NF006006">
    <property type="entry name" value="PRK08137.1"/>
    <property type="match status" value="1"/>
</dbReference>
<dbReference type="PANTHER" id="PTHR42678:SF34">
    <property type="entry name" value="OS04G0183300 PROTEIN"/>
    <property type="match status" value="1"/>
</dbReference>
<keyword evidence="2" id="KW-0378">Hydrolase</keyword>
<gene>
    <name evidence="2" type="ORF">I4Q42_02690</name>
</gene>
<organism evidence="2 3">
    <name type="scientific">Caulobacter hibisci</name>
    <dbReference type="NCBI Taxonomy" id="2035993"/>
    <lineage>
        <taxon>Bacteria</taxon>
        <taxon>Pseudomonadati</taxon>
        <taxon>Pseudomonadota</taxon>
        <taxon>Alphaproteobacteria</taxon>
        <taxon>Caulobacterales</taxon>
        <taxon>Caulobacteraceae</taxon>
        <taxon>Caulobacter</taxon>
    </lineage>
</organism>
<dbReference type="Pfam" id="PF01425">
    <property type="entry name" value="Amidase"/>
    <property type="match status" value="1"/>
</dbReference>
<dbReference type="EC" id="3.5.1.4" evidence="2"/>
<dbReference type="GO" id="GO:0004040">
    <property type="term" value="F:amidase activity"/>
    <property type="evidence" value="ECO:0007669"/>
    <property type="project" value="UniProtKB-EC"/>
</dbReference>
<name>A0ABS0SSU0_9CAUL</name>
<evidence type="ECO:0000313" key="2">
    <source>
        <dbReference type="EMBL" id="MBI1682569.1"/>
    </source>
</evidence>
<accession>A0ABS0SSU0</accession>
<dbReference type="InterPro" id="IPR036928">
    <property type="entry name" value="AS_sf"/>
</dbReference>
<dbReference type="Gene3D" id="3.90.1300.10">
    <property type="entry name" value="Amidase signature (AS) domain"/>
    <property type="match status" value="1"/>
</dbReference>
<evidence type="ECO:0000259" key="1">
    <source>
        <dbReference type="Pfam" id="PF01425"/>
    </source>
</evidence>
<dbReference type="Proteomes" id="UP000639859">
    <property type="component" value="Unassembled WGS sequence"/>
</dbReference>
<dbReference type="EMBL" id="JADWOX010000001">
    <property type="protein sequence ID" value="MBI1682569.1"/>
    <property type="molecule type" value="Genomic_DNA"/>
</dbReference>
<evidence type="ECO:0000313" key="3">
    <source>
        <dbReference type="Proteomes" id="UP000639859"/>
    </source>
</evidence>
<keyword evidence="3" id="KW-1185">Reference proteome</keyword>
<proteinExistence type="predicted"/>
<comment type="caution">
    <text evidence="2">The sequence shown here is derived from an EMBL/GenBank/DDBJ whole genome shotgun (WGS) entry which is preliminary data.</text>
</comment>
<sequence length="520" mass="53791">MLLAGPVQAAPKTLKAPPQTGVEIGFGVDGGELSLEAEQLLLSNGVPGELLVAQHLERIEALDPRLNAVLAVNPDARKIARALDAERKAGKVRGPLHGLPILIKDNIDTRDPMATTAGSLALKDNVTGRDAPLVARLRAAGMVVLGKANLSEWANIRSPRSTSGWSAVGGFTRNPYALDRSPCGSSSGSGVAVAAGLAPAAIGTETDGSITCPAAMNGLVGLKPTVGLVSRTHVVPISHSQDTAGPMTTTVRDAALLLTAMAGSDPADPATAEADARKADYAAALSKDALKGVTLAVARFYTGDSAKTDAVFEQALKDLQAQGATLVDVKAFDEGPVGRAEGVVLYTEFKADIAAYLASTDPDKVKPRTLADLIAFNAATPAETRWFGQESFEKAQASKSLTDPDYLKAKADAKRLAGPEGIDRILKETGAVAIIAPTTGPAWTIDPVNGDHYGGSATTLPAVAGYPHLTVPMGQVEGLPVGLSFIGPAWSEARLLSLGYAYEQATKRREPPVLKATVGP</sequence>
<feature type="domain" description="Amidase" evidence="1">
    <location>
        <begin position="51"/>
        <end position="496"/>
    </location>
</feature>
<dbReference type="InterPro" id="IPR023631">
    <property type="entry name" value="Amidase_dom"/>
</dbReference>